<dbReference type="Gene3D" id="2.40.30.170">
    <property type="match status" value="1"/>
</dbReference>
<gene>
    <name evidence="5" type="ORF">PX52LOC_00959</name>
</gene>
<evidence type="ECO:0000259" key="3">
    <source>
        <dbReference type="Pfam" id="PF25954"/>
    </source>
</evidence>
<evidence type="ECO:0000256" key="2">
    <source>
        <dbReference type="ARBA" id="ARBA00022448"/>
    </source>
</evidence>
<dbReference type="EMBL" id="CP042425">
    <property type="protein sequence ID" value="QEL14095.1"/>
    <property type="molecule type" value="Genomic_DNA"/>
</dbReference>
<feature type="domain" description="CzcB-like barrel-sandwich hybrid" evidence="4">
    <location>
        <begin position="141"/>
        <end position="288"/>
    </location>
</feature>
<feature type="domain" description="CusB-like beta-barrel" evidence="3">
    <location>
        <begin position="315"/>
        <end position="366"/>
    </location>
</feature>
<evidence type="ECO:0000313" key="5">
    <source>
        <dbReference type="EMBL" id="QEL14095.1"/>
    </source>
</evidence>
<dbReference type="OrthoDB" id="211608at2"/>
<protein>
    <submittedName>
        <fullName evidence="5">HlyD family secretion protein</fullName>
    </submittedName>
</protein>
<dbReference type="Gene3D" id="2.40.420.20">
    <property type="match status" value="1"/>
</dbReference>
<comment type="similarity">
    <text evidence="1">Belongs to the membrane fusion protein (MFP) (TC 8.A.1) family.</text>
</comment>
<dbReference type="Pfam" id="PF25973">
    <property type="entry name" value="BSH_CzcB"/>
    <property type="match status" value="1"/>
</dbReference>
<accession>A0A5C1A6U0</accession>
<dbReference type="KEGG" id="lrs:PX52LOC_00959"/>
<dbReference type="GO" id="GO:0060003">
    <property type="term" value="P:copper ion export"/>
    <property type="evidence" value="ECO:0007669"/>
    <property type="project" value="TreeGrafter"/>
</dbReference>
<dbReference type="Proteomes" id="UP000324974">
    <property type="component" value="Chromosome"/>
</dbReference>
<keyword evidence="2" id="KW-0813">Transport</keyword>
<dbReference type="GO" id="GO:0016020">
    <property type="term" value="C:membrane"/>
    <property type="evidence" value="ECO:0007669"/>
    <property type="project" value="InterPro"/>
</dbReference>
<organism evidence="5 6">
    <name type="scientific">Limnoglobus roseus</name>
    <dbReference type="NCBI Taxonomy" id="2598579"/>
    <lineage>
        <taxon>Bacteria</taxon>
        <taxon>Pseudomonadati</taxon>
        <taxon>Planctomycetota</taxon>
        <taxon>Planctomycetia</taxon>
        <taxon>Gemmatales</taxon>
        <taxon>Gemmataceae</taxon>
        <taxon>Limnoglobus</taxon>
    </lineage>
</organism>
<evidence type="ECO:0000259" key="4">
    <source>
        <dbReference type="Pfam" id="PF25973"/>
    </source>
</evidence>
<dbReference type="RefSeq" id="WP_149109011.1">
    <property type="nucleotide sequence ID" value="NZ_CP042425.1"/>
</dbReference>
<reference evidence="6" key="1">
    <citation type="submission" date="2019-08" db="EMBL/GenBank/DDBJ databases">
        <title>Limnoglobus roseus gen. nov., sp. nov., a novel freshwater planctomycete with a giant genome from the family Gemmataceae.</title>
        <authorList>
            <person name="Kulichevskaya I.S."/>
            <person name="Naumoff D.G."/>
            <person name="Miroshnikov K."/>
            <person name="Ivanova A."/>
            <person name="Philippov D.A."/>
            <person name="Hakobyan A."/>
            <person name="Rijpstra I.C."/>
            <person name="Sinninghe Damste J.S."/>
            <person name="Liesack W."/>
            <person name="Dedysh S.N."/>
        </authorList>
    </citation>
    <scope>NUCLEOTIDE SEQUENCE [LARGE SCALE GENOMIC DNA]</scope>
    <source>
        <strain evidence="6">PX52</strain>
    </source>
</reference>
<dbReference type="InterPro" id="IPR058792">
    <property type="entry name" value="Beta-barrel_RND_2"/>
</dbReference>
<dbReference type="PANTHER" id="PTHR30097:SF4">
    <property type="entry name" value="SLR6042 PROTEIN"/>
    <property type="match status" value="1"/>
</dbReference>
<sequence length="458" mass="49567">MSAWLVRAFSTARSVFLVGLVLAVGGGAAYLATKAPAKSPAPSVAAPNAAEPEKVQRVEKDMLVVPESIAHNIGLQTVAVTPRTRSRPFPPLQGTLALDTNRLSRVHSRFAGEVMSLGQTTVPTMASFSSEPAPTTTRTFTVGDTVHKGDLLAVVWSKDLGEKKSELVDAVSRLRADTITYRNLEGAYKDGTVPERSFRDAERIVEADRIAVERAERTLRTWRLTEDEVAAVRQEGEKFTAKVGEKKASLGEWARVEVRAPQDGMILEKNVAAGDIVDTTADLFKVGDLSRLVVWAHVYEEDLPALEALPKPIRWVVKVPSRPEEKFAGTLAQIGSVIDPNQHTALVTGSVENPHGELKVGQFVTTCLEFPAPNGEIELPAAAVIEDGRESVVFVRAEGAANRYHRVSVRVASRFHDIICVRAEGNVRGGDQVVTTGAILLRDAMDVLPAPETVAVRP</sequence>
<dbReference type="NCBIfam" id="TIGR01730">
    <property type="entry name" value="RND_mfp"/>
    <property type="match status" value="1"/>
</dbReference>
<name>A0A5C1A6U0_9BACT</name>
<proteinExistence type="inferred from homology"/>
<dbReference type="AlphaFoldDB" id="A0A5C1A6U0"/>
<dbReference type="InterPro" id="IPR006143">
    <property type="entry name" value="RND_pump_MFP"/>
</dbReference>
<dbReference type="PANTHER" id="PTHR30097">
    <property type="entry name" value="CATION EFFLUX SYSTEM PROTEIN CUSB"/>
    <property type="match status" value="1"/>
</dbReference>
<dbReference type="Pfam" id="PF25954">
    <property type="entry name" value="Beta-barrel_RND_2"/>
    <property type="match status" value="1"/>
</dbReference>
<dbReference type="GO" id="GO:0022857">
    <property type="term" value="F:transmembrane transporter activity"/>
    <property type="evidence" value="ECO:0007669"/>
    <property type="project" value="InterPro"/>
</dbReference>
<dbReference type="GO" id="GO:0030313">
    <property type="term" value="C:cell envelope"/>
    <property type="evidence" value="ECO:0007669"/>
    <property type="project" value="TreeGrafter"/>
</dbReference>
<evidence type="ECO:0000313" key="6">
    <source>
        <dbReference type="Proteomes" id="UP000324974"/>
    </source>
</evidence>
<keyword evidence="6" id="KW-1185">Reference proteome</keyword>
<evidence type="ECO:0000256" key="1">
    <source>
        <dbReference type="ARBA" id="ARBA00009477"/>
    </source>
</evidence>
<dbReference type="InterPro" id="IPR058647">
    <property type="entry name" value="BSH_CzcB-like"/>
</dbReference>
<dbReference type="SUPFAM" id="SSF111369">
    <property type="entry name" value="HlyD-like secretion proteins"/>
    <property type="match status" value="1"/>
</dbReference>
<dbReference type="GO" id="GO:0015679">
    <property type="term" value="P:plasma membrane copper ion transport"/>
    <property type="evidence" value="ECO:0007669"/>
    <property type="project" value="TreeGrafter"/>
</dbReference>
<dbReference type="InterPro" id="IPR051909">
    <property type="entry name" value="MFP_Cation_Efflux"/>
</dbReference>